<dbReference type="Proteomes" id="UP000019488">
    <property type="component" value="Unassembled WGS sequence"/>
</dbReference>
<reference evidence="12 14" key="2">
    <citation type="journal article" date="2015" name="Genome Announc.">
        <title>Expanding the biotechnology potential of lactobacilli through comparative genomics of 213 strains and associated genera.</title>
        <authorList>
            <person name="Sun Z."/>
            <person name="Harris H.M."/>
            <person name="McCann A."/>
            <person name="Guo C."/>
            <person name="Argimon S."/>
            <person name="Zhang W."/>
            <person name="Yang X."/>
            <person name="Jeffery I.B."/>
            <person name="Cooney J.C."/>
            <person name="Kagawa T.F."/>
            <person name="Liu W."/>
            <person name="Song Y."/>
            <person name="Salvetti E."/>
            <person name="Wrobel A."/>
            <person name="Rasinkangas P."/>
            <person name="Parkhill J."/>
            <person name="Rea M.C."/>
            <person name="O'Sullivan O."/>
            <person name="Ritari J."/>
            <person name="Douillard F.P."/>
            <person name="Paul Ross R."/>
            <person name="Yang R."/>
            <person name="Briner A.E."/>
            <person name="Felis G.E."/>
            <person name="de Vos W.M."/>
            <person name="Barrangou R."/>
            <person name="Klaenhammer T.R."/>
            <person name="Caufield P.W."/>
            <person name="Cui Y."/>
            <person name="Zhang H."/>
            <person name="O'Toole P.W."/>
        </authorList>
    </citation>
    <scope>NUCLEOTIDE SEQUENCE [LARGE SCALE GENOMIC DNA]</scope>
    <source>
        <strain evidence="12 14">DSM 18382</strain>
    </source>
</reference>
<evidence type="ECO:0000259" key="10">
    <source>
        <dbReference type="PROSITE" id="PS51779"/>
    </source>
</evidence>
<comment type="function">
    <text evidence="8">Cell division protein that may be involved in stabilizing or promoting the assembly of the division complex.</text>
</comment>
<accession>X0PFT2</accession>
<keyword evidence="4 8" id="KW-0812">Transmembrane</keyword>
<name>X0PFT2_9LACO</name>
<dbReference type="RefSeq" id="WP_035178310.1">
    <property type="nucleotide sequence ID" value="NZ_AZFY01000155.1"/>
</dbReference>
<organism evidence="11 13">
    <name type="scientific">Lentilactobacillus farraginis DSM 18382 = JCM 14108</name>
    <dbReference type="NCBI Taxonomy" id="1423743"/>
    <lineage>
        <taxon>Bacteria</taxon>
        <taxon>Bacillati</taxon>
        <taxon>Bacillota</taxon>
        <taxon>Bacilli</taxon>
        <taxon>Lactobacillales</taxon>
        <taxon>Lactobacillaceae</taxon>
        <taxon>Lentilactobacillus</taxon>
    </lineage>
</organism>
<dbReference type="InterPro" id="IPR005548">
    <property type="entry name" value="Cell_div_FtsQ/DivIB_C"/>
</dbReference>
<feature type="compositionally biased region" description="Basic and acidic residues" evidence="9">
    <location>
        <begin position="1"/>
        <end position="10"/>
    </location>
</feature>
<evidence type="ECO:0000256" key="2">
    <source>
        <dbReference type="ARBA" id="ARBA00022475"/>
    </source>
</evidence>
<dbReference type="Pfam" id="PF03799">
    <property type="entry name" value="FtsQ_DivIB_C"/>
    <property type="match status" value="1"/>
</dbReference>
<dbReference type="InterPro" id="IPR013685">
    <property type="entry name" value="POTRA_FtsQ_type"/>
</dbReference>
<reference evidence="11" key="1">
    <citation type="journal article" date="2014" name="Genome Announc.">
        <title>Draft Genome Sequences of Two Lactobacillus Strains, L. farraginis JCM 14108T and L. composti JCM 14202T, Isolated from Compost of Distilled Shochu Residue.</title>
        <authorList>
            <person name="Yuki M."/>
            <person name="Oshima K."/>
            <person name="Suda W."/>
            <person name="Kitahara M."/>
            <person name="Kitamura K."/>
            <person name="Iida T."/>
            <person name="Hattori M."/>
            <person name="Ohkuma M."/>
        </authorList>
    </citation>
    <scope>NUCLEOTIDE SEQUENCE [LARGE SCALE GENOMIC DNA]</scope>
    <source>
        <strain evidence="11">JCM 14108</strain>
    </source>
</reference>
<evidence type="ECO:0000256" key="1">
    <source>
        <dbReference type="ARBA" id="ARBA00004370"/>
    </source>
</evidence>
<evidence type="ECO:0000256" key="9">
    <source>
        <dbReference type="SAM" id="MobiDB-lite"/>
    </source>
</evidence>
<proteinExistence type="inferred from homology"/>
<comment type="subcellular location">
    <subcellularLocation>
        <location evidence="8">Cell membrane</location>
        <topology evidence="8">Single-pass type II membrane protein</topology>
    </subcellularLocation>
    <subcellularLocation>
        <location evidence="1">Membrane</location>
    </subcellularLocation>
    <text evidence="8">Localizes to the division septum.</text>
</comment>
<dbReference type="AlphaFoldDB" id="X0PFT2"/>
<dbReference type="InterPro" id="IPR026580">
    <property type="entry name" value="DivIB"/>
</dbReference>
<keyword evidence="14" id="KW-1185">Reference proteome</keyword>
<evidence type="ECO:0000256" key="5">
    <source>
        <dbReference type="ARBA" id="ARBA00022989"/>
    </source>
</evidence>
<dbReference type="GO" id="GO:0032153">
    <property type="term" value="C:cell division site"/>
    <property type="evidence" value="ECO:0007669"/>
    <property type="project" value="UniProtKB-UniRule"/>
</dbReference>
<dbReference type="GO" id="GO:0043093">
    <property type="term" value="P:FtsZ-dependent cytokinesis"/>
    <property type="evidence" value="ECO:0007669"/>
    <property type="project" value="UniProtKB-UniRule"/>
</dbReference>
<dbReference type="Pfam" id="PF08478">
    <property type="entry name" value="POTRA_1"/>
    <property type="match status" value="1"/>
</dbReference>
<dbReference type="GO" id="GO:0005886">
    <property type="term" value="C:plasma membrane"/>
    <property type="evidence" value="ECO:0007669"/>
    <property type="project" value="UniProtKB-SubCell"/>
</dbReference>
<keyword evidence="2 8" id="KW-1003">Cell membrane</keyword>
<dbReference type="PANTHER" id="PTHR37820">
    <property type="entry name" value="CELL DIVISION PROTEIN DIVIB"/>
    <property type="match status" value="1"/>
</dbReference>
<evidence type="ECO:0000256" key="3">
    <source>
        <dbReference type="ARBA" id="ARBA00022618"/>
    </source>
</evidence>
<dbReference type="EMBL" id="BAKI01000004">
    <property type="protein sequence ID" value="GAF35782.1"/>
    <property type="molecule type" value="Genomic_DNA"/>
</dbReference>
<dbReference type="Gene3D" id="3.40.50.10960">
    <property type="match status" value="1"/>
</dbReference>
<dbReference type="EMBL" id="AZFY01000155">
    <property type="protein sequence ID" value="KRM01008.1"/>
    <property type="molecule type" value="Genomic_DNA"/>
</dbReference>
<feature type="compositionally biased region" description="Basic residues" evidence="9">
    <location>
        <begin position="20"/>
        <end position="30"/>
    </location>
</feature>
<sequence length="280" mass="32243">MSKKHDHDEELTPWQQAAKKAGHKAAPPKKRVRHRFMKGYQVRNFKRMWPLILLFVAIICVMIFLVSPISRVKSIRITGNEIVSTKQIKRDSPIKKGQPLLGVWGKTNQLAGQLKRQSRRMQSVKISLNHFNRVTIRVEEYPTIGYLYTNGGYQPILKSGVIIKNKVLNPRDGFPILRKFKNPKTLRRTIRQYRRISAPVRAAINTISYSPVKSNRDRVYLQMNDGNKVYASVASFGDKMDYYPSINAKLKTRSIINLEVGAYSYPITKKTPKKQTKSNS</sequence>
<dbReference type="eggNOG" id="COG1589">
    <property type="taxonomic scope" value="Bacteria"/>
</dbReference>
<feature type="transmembrane region" description="Helical" evidence="8">
    <location>
        <begin position="48"/>
        <end position="66"/>
    </location>
</feature>
<dbReference type="HAMAP" id="MF_00912">
    <property type="entry name" value="DivIB"/>
    <property type="match status" value="1"/>
</dbReference>
<protein>
    <recommendedName>
        <fullName evidence="8">Cell division protein DivIB</fullName>
    </recommendedName>
</protein>
<comment type="caution">
    <text evidence="11">The sequence shown here is derived from an EMBL/GenBank/DDBJ whole genome shotgun (WGS) entry which is preliminary data.</text>
</comment>
<dbReference type="PROSITE" id="PS51779">
    <property type="entry name" value="POTRA"/>
    <property type="match status" value="1"/>
</dbReference>
<dbReference type="InterPro" id="IPR034746">
    <property type="entry name" value="POTRA"/>
</dbReference>
<dbReference type="PATRIC" id="fig|1423743.5.peg.1885"/>
<dbReference type="PANTHER" id="PTHR37820:SF1">
    <property type="entry name" value="CELL DIVISION PROTEIN FTSQ"/>
    <property type="match status" value="1"/>
</dbReference>
<keyword evidence="6 8" id="KW-0472">Membrane</keyword>
<feature type="region of interest" description="Disordered" evidence="9">
    <location>
        <begin position="1"/>
        <end position="30"/>
    </location>
</feature>
<keyword evidence="3 8" id="KW-0132">Cell division</keyword>
<evidence type="ECO:0000313" key="12">
    <source>
        <dbReference type="EMBL" id="KRM01008.1"/>
    </source>
</evidence>
<dbReference type="OrthoDB" id="1819027at2"/>
<feature type="domain" description="POTRA" evidence="10">
    <location>
        <begin position="70"/>
        <end position="141"/>
    </location>
</feature>
<evidence type="ECO:0000256" key="6">
    <source>
        <dbReference type="ARBA" id="ARBA00023136"/>
    </source>
</evidence>
<comment type="similarity">
    <text evidence="8">Belongs to the FtsQ/DivIB family. DivIB subfamily.</text>
</comment>
<evidence type="ECO:0000313" key="14">
    <source>
        <dbReference type="Proteomes" id="UP000051966"/>
    </source>
</evidence>
<evidence type="ECO:0000256" key="8">
    <source>
        <dbReference type="HAMAP-Rule" id="MF_00912"/>
    </source>
</evidence>
<evidence type="ECO:0000313" key="11">
    <source>
        <dbReference type="EMBL" id="GAF35782.1"/>
    </source>
</evidence>
<dbReference type="STRING" id="1423743.FD41_GL001827"/>
<dbReference type="InterPro" id="IPR050487">
    <property type="entry name" value="FtsQ_DivIB"/>
</dbReference>
<gene>
    <name evidence="8" type="primary">divIB</name>
    <name evidence="12" type="ORF">FD41_GL001827</name>
    <name evidence="11" type="ORF">JCM14108_687</name>
</gene>
<dbReference type="Proteomes" id="UP000051966">
    <property type="component" value="Unassembled WGS sequence"/>
</dbReference>
<evidence type="ECO:0000313" key="13">
    <source>
        <dbReference type="Proteomes" id="UP000019488"/>
    </source>
</evidence>
<evidence type="ECO:0000256" key="7">
    <source>
        <dbReference type="ARBA" id="ARBA00023306"/>
    </source>
</evidence>
<keyword evidence="5 8" id="KW-1133">Transmembrane helix</keyword>
<evidence type="ECO:0000256" key="4">
    <source>
        <dbReference type="ARBA" id="ARBA00022692"/>
    </source>
</evidence>
<keyword evidence="7 8" id="KW-0131">Cell cycle</keyword>